<dbReference type="SUPFAM" id="SSF52833">
    <property type="entry name" value="Thioredoxin-like"/>
    <property type="match status" value="1"/>
</dbReference>
<accession>A0ABS8ALB7</accession>
<reference evidence="1" key="1">
    <citation type="submission" date="2021-10" db="EMBL/GenBank/DDBJ databases">
        <authorList>
            <person name="Dean J.D."/>
            <person name="Kim M.K."/>
            <person name="Newey C.N."/>
            <person name="Stoker T.S."/>
            <person name="Thompson D.W."/>
            <person name="Grose J.H."/>
        </authorList>
    </citation>
    <scope>NUCLEOTIDE SEQUENCE</scope>
    <source>
        <strain evidence="1">BT178</strain>
    </source>
</reference>
<evidence type="ECO:0000313" key="1">
    <source>
        <dbReference type="EMBL" id="MCB2407003.1"/>
    </source>
</evidence>
<gene>
    <name evidence="1" type="ORF">LGH74_03360</name>
</gene>
<name>A0ABS8ALB7_9BACT</name>
<dbReference type="EMBL" id="JAJADR010000001">
    <property type="protein sequence ID" value="MCB2407003.1"/>
    <property type="molecule type" value="Genomic_DNA"/>
</dbReference>
<proteinExistence type="predicted"/>
<keyword evidence="2" id="KW-1185">Reference proteome</keyword>
<sequence>MQVPKAQSPPVATVLLLLVAPLKNRCAAAAVDLVALQTRLGPKIQVLLVDEATHPAIVRSFAPVRLPSSVLLHQGTELWRQNGLPNATKMPAALLAKIEHIAS</sequence>
<protein>
    <submittedName>
        <fullName evidence="1">Thioredoxin</fullName>
    </submittedName>
</protein>
<dbReference type="Proteomes" id="UP001165296">
    <property type="component" value="Unassembled WGS sequence"/>
</dbReference>
<dbReference type="RefSeq" id="WP_226171929.1">
    <property type="nucleotide sequence ID" value="NZ_JAJADR010000001.1"/>
</dbReference>
<evidence type="ECO:0000313" key="2">
    <source>
        <dbReference type="Proteomes" id="UP001165296"/>
    </source>
</evidence>
<dbReference type="InterPro" id="IPR036249">
    <property type="entry name" value="Thioredoxin-like_sf"/>
</dbReference>
<organism evidence="1 2">
    <name type="scientific">Hymenobacter lucidus</name>
    <dbReference type="NCBI Taxonomy" id="2880930"/>
    <lineage>
        <taxon>Bacteria</taxon>
        <taxon>Pseudomonadati</taxon>
        <taxon>Bacteroidota</taxon>
        <taxon>Cytophagia</taxon>
        <taxon>Cytophagales</taxon>
        <taxon>Hymenobacteraceae</taxon>
        <taxon>Hymenobacter</taxon>
    </lineage>
</organism>
<comment type="caution">
    <text evidence="1">The sequence shown here is derived from an EMBL/GenBank/DDBJ whole genome shotgun (WGS) entry which is preliminary data.</text>
</comment>